<keyword evidence="4 7" id="KW-1133">Transmembrane helix</keyword>
<evidence type="ECO:0000256" key="1">
    <source>
        <dbReference type="ARBA" id="ARBA00004651"/>
    </source>
</evidence>
<dbReference type="EMBL" id="CP036287">
    <property type="protein sequence ID" value="QDU66090.1"/>
    <property type="molecule type" value="Genomic_DNA"/>
</dbReference>
<dbReference type="Proteomes" id="UP000316921">
    <property type="component" value="Chromosome"/>
</dbReference>
<reference evidence="9 10" key="1">
    <citation type="submission" date="2019-02" db="EMBL/GenBank/DDBJ databases">
        <title>Deep-cultivation of Planctomycetes and their phenomic and genomic characterization uncovers novel biology.</title>
        <authorList>
            <person name="Wiegand S."/>
            <person name="Jogler M."/>
            <person name="Boedeker C."/>
            <person name="Pinto D."/>
            <person name="Vollmers J."/>
            <person name="Rivas-Marin E."/>
            <person name="Kohn T."/>
            <person name="Peeters S.H."/>
            <person name="Heuer A."/>
            <person name="Rast P."/>
            <person name="Oberbeckmann S."/>
            <person name="Bunk B."/>
            <person name="Jeske O."/>
            <person name="Meyerdierks A."/>
            <person name="Storesund J.E."/>
            <person name="Kallscheuer N."/>
            <person name="Luecker S."/>
            <person name="Lage O.M."/>
            <person name="Pohl T."/>
            <person name="Merkel B.J."/>
            <person name="Hornburger P."/>
            <person name="Mueller R.-W."/>
            <person name="Bruemmer F."/>
            <person name="Labrenz M."/>
            <person name="Spormann A.M."/>
            <person name="Op den Camp H."/>
            <person name="Overmann J."/>
            <person name="Amann R."/>
            <person name="Jetten M.S.M."/>
            <person name="Mascher T."/>
            <person name="Medema M.H."/>
            <person name="Devos D.P."/>
            <person name="Kaster A.-K."/>
            <person name="Ovreas L."/>
            <person name="Rohde M."/>
            <person name="Galperin M.Y."/>
            <person name="Jogler C."/>
        </authorList>
    </citation>
    <scope>NUCLEOTIDE SEQUENCE [LARGE SCALE GENOMIC DNA]</scope>
    <source>
        <strain evidence="9 10">Pla133</strain>
    </source>
</reference>
<keyword evidence="6" id="KW-0813">Transport</keyword>
<gene>
    <name evidence="9" type="primary">exbB_3</name>
    <name evidence="9" type="ORF">Pla133_11560</name>
</gene>
<accession>A0A518BGK0</accession>
<dbReference type="GO" id="GO:0017038">
    <property type="term" value="P:protein import"/>
    <property type="evidence" value="ECO:0007669"/>
    <property type="project" value="TreeGrafter"/>
</dbReference>
<feature type="transmembrane region" description="Helical" evidence="7">
    <location>
        <begin position="118"/>
        <end position="142"/>
    </location>
</feature>
<keyword evidence="2" id="KW-1003">Cell membrane</keyword>
<evidence type="ECO:0000313" key="9">
    <source>
        <dbReference type="EMBL" id="QDU66090.1"/>
    </source>
</evidence>
<evidence type="ECO:0000256" key="6">
    <source>
        <dbReference type="RuleBase" id="RU004057"/>
    </source>
</evidence>
<dbReference type="PANTHER" id="PTHR30625">
    <property type="entry name" value="PROTEIN TOLQ"/>
    <property type="match status" value="1"/>
</dbReference>
<dbReference type="AlphaFoldDB" id="A0A518BGK0"/>
<keyword evidence="6" id="KW-0653">Protein transport</keyword>
<evidence type="ECO:0000256" key="3">
    <source>
        <dbReference type="ARBA" id="ARBA00022692"/>
    </source>
</evidence>
<keyword evidence="5 7" id="KW-0472">Membrane</keyword>
<proteinExistence type="inferred from homology"/>
<dbReference type="InterPro" id="IPR050790">
    <property type="entry name" value="ExbB/TolQ_transport"/>
</dbReference>
<feature type="domain" description="MotA/TolQ/ExbB proton channel" evidence="8">
    <location>
        <begin position="104"/>
        <end position="188"/>
    </location>
</feature>
<keyword evidence="10" id="KW-1185">Reference proteome</keyword>
<comment type="subcellular location">
    <subcellularLocation>
        <location evidence="1">Cell membrane</location>
        <topology evidence="1">Multi-pass membrane protein</topology>
    </subcellularLocation>
    <subcellularLocation>
        <location evidence="6">Membrane</location>
        <topology evidence="6">Multi-pass membrane protein</topology>
    </subcellularLocation>
</comment>
<evidence type="ECO:0000256" key="4">
    <source>
        <dbReference type="ARBA" id="ARBA00022989"/>
    </source>
</evidence>
<sequence>MDEFFQRALGQLGLIWQQAIDIWTQGGLAMIAIAVIALVMFAMGVHVHLRLEETGFQSVPERTWRDWIDHPAQRRGPIGDLLDLVTGGSSIEETAVFFKHMRATETIPFERDLKVMKICVSAAPLVGLLGTVTGMLSTFGALSSGGGGDKTMGMVAAGISEALITTETGLVIALPGLFFQYQLRRRFEGYKAFLAHLETVCTQSVYQRTHRKVKQRARREALARVAQTLRNSLSARAAAGSAAGTGGEAAG</sequence>
<dbReference type="RefSeq" id="WP_145063330.1">
    <property type="nucleotide sequence ID" value="NZ_CP036287.1"/>
</dbReference>
<evidence type="ECO:0000313" key="10">
    <source>
        <dbReference type="Proteomes" id="UP000316921"/>
    </source>
</evidence>
<dbReference type="InterPro" id="IPR002898">
    <property type="entry name" value="MotA_ExbB_proton_chnl"/>
</dbReference>
<feature type="transmembrane region" description="Helical" evidence="7">
    <location>
        <begin position="22"/>
        <end position="43"/>
    </location>
</feature>
<dbReference type="GO" id="GO:0005886">
    <property type="term" value="C:plasma membrane"/>
    <property type="evidence" value="ECO:0007669"/>
    <property type="project" value="UniProtKB-SubCell"/>
</dbReference>
<evidence type="ECO:0000256" key="7">
    <source>
        <dbReference type="SAM" id="Phobius"/>
    </source>
</evidence>
<comment type="similarity">
    <text evidence="6">Belongs to the exbB/tolQ family.</text>
</comment>
<evidence type="ECO:0000256" key="2">
    <source>
        <dbReference type="ARBA" id="ARBA00022475"/>
    </source>
</evidence>
<dbReference type="KEGG" id="pbap:Pla133_11560"/>
<feature type="transmembrane region" description="Helical" evidence="7">
    <location>
        <begin position="162"/>
        <end position="181"/>
    </location>
</feature>
<protein>
    <submittedName>
        <fullName evidence="9">Biopolymer transport protein ExbB</fullName>
    </submittedName>
</protein>
<evidence type="ECO:0000259" key="8">
    <source>
        <dbReference type="Pfam" id="PF01618"/>
    </source>
</evidence>
<name>A0A518BGK0_9BACT</name>
<dbReference type="Pfam" id="PF01618">
    <property type="entry name" value="MotA_ExbB"/>
    <property type="match status" value="1"/>
</dbReference>
<keyword evidence="3 7" id="KW-0812">Transmembrane</keyword>
<organism evidence="9 10">
    <name type="scientific">Engelhardtia mirabilis</name>
    <dbReference type="NCBI Taxonomy" id="2528011"/>
    <lineage>
        <taxon>Bacteria</taxon>
        <taxon>Pseudomonadati</taxon>
        <taxon>Planctomycetota</taxon>
        <taxon>Planctomycetia</taxon>
        <taxon>Planctomycetia incertae sedis</taxon>
        <taxon>Engelhardtia</taxon>
    </lineage>
</organism>
<evidence type="ECO:0000256" key="5">
    <source>
        <dbReference type="ARBA" id="ARBA00023136"/>
    </source>
</evidence>
<dbReference type="PANTHER" id="PTHR30625:SF11">
    <property type="entry name" value="MOTA_TOLQ_EXBB PROTON CHANNEL DOMAIN-CONTAINING PROTEIN"/>
    <property type="match status" value="1"/>
</dbReference>